<dbReference type="EMBL" id="LC519601">
    <property type="protein sequence ID" value="BBU72687.1"/>
    <property type="molecule type" value="Genomic_DNA"/>
</dbReference>
<name>A0A679FNN2_9CAUD</name>
<dbReference type="Pfam" id="PF02342">
    <property type="entry name" value="TerD"/>
    <property type="match status" value="1"/>
</dbReference>
<dbReference type="PANTHER" id="PTHR32097">
    <property type="entry name" value="CAMP-BINDING PROTEIN 1-RELATED"/>
    <property type="match status" value="1"/>
</dbReference>
<proteinExistence type="predicted"/>
<keyword evidence="3" id="KW-1185">Reference proteome</keyword>
<dbReference type="PANTHER" id="PTHR32097:SF17">
    <property type="entry name" value="CAMP-BINDING PROTEIN 1-RELATED"/>
    <property type="match status" value="1"/>
</dbReference>
<sequence>MSTLVLNKNETTRLLNEKGTPVIDISFGVNWGKINRAGTSKASGLLGKALSFVGAEKAILEDVDLDLSLILADGDKKKVDIVYFGKLRSSCGSVTHTGDDRSGDDEDDGMDNEIITIKGLKVPSNVKHMYAVLNSYSHQKFDEIPYIGINIYDGLVKDGKGMKIAEFNMENDKKFAGKECAILARLDRTGSGWEVTVIGENTTDKTLTDLTRTVLRNY</sequence>
<dbReference type="Gene3D" id="2.60.60.30">
    <property type="entry name" value="sav2460 like domains"/>
    <property type="match status" value="1"/>
</dbReference>
<evidence type="ECO:0000313" key="2">
    <source>
        <dbReference type="EMBL" id="BBU72687.1"/>
    </source>
</evidence>
<organism evidence="2 3">
    <name type="scientific">Cronobacter phage vB_CsaP_009</name>
    <dbReference type="NCBI Taxonomy" id="2699738"/>
    <lineage>
        <taxon>Viruses</taxon>
        <taxon>Duplodnaviria</taxon>
        <taxon>Heunggongvirae</taxon>
        <taxon>Uroviricota</taxon>
        <taxon>Caudoviricetes</taxon>
        <taxon>Grimontviridae</taxon>
        <taxon>Privateervirus</taxon>
        <taxon>Privateervirus pv009</taxon>
    </lineage>
</organism>
<protein>
    <recommendedName>
        <fullName evidence="1">TerD domain-containing protein</fullName>
    </recommendedName>
</protein>
<evidence type="ECO:0000259" key="1">
    <source>
        <dbReference type="Pfam" id="PF02342"/>
    </source>
</evidence>
<dbReference type="KEGG" id="vg:55603475"/>
<dbReference type="RefSeq" id="YP_009833420.1">
    <property type="nucleotide sequence ID" value="NC_048664.1"/>
</dbReference>
<dbReference type="Proteomes" id="UP000479051">
    <property type="component" value="Segment"/>
</dbReference>
<feature type="domain" description="TerD" evidence="1">
    <location>
        <begin position="60"/>
        <end position="211"/>
    </location>
</feature>
<dbReference type="InterPro" id="IPR051324">
    <property type="entry name" value="Stress/Tellurium_Resist"/>
</dbReference>
<reference evidence="2 3" key="1">
    <citation type="submission" date="2020-01" db="EMBL/GenBank/DDBJ databases">
        <title>Isolation, characterization and genomic analysis of a lytic bacteriophage vB_CsaP_009 infecting Cronobacter.</title>
        <authorList>
            <person name="Soleimani-Delfan A."/>
            <person name="Shahin K."/>
            <person name="Barazandeh M."/>
            <person name="Komijani M."/>
        </authorList>
    </citation>
    <scope>NUCLEOTIDE SEQUENCE [LARGE SCALE GENOMIC DNA]</scope>
</reference>
<dbReference type="CDD" id="cd06974">
    <property type="entry name" value="TerD_like"/>
    <property type="match status" value="1"/>
</dbReference>
<evidence type="ECO:0000313" key="3">
    <source>
        <dbReference type="Proteomes" id="UP000479051"/>
    </source>
</evidence>
<accession>A0A679FNN2</accession>
<dbReference type="GeneID" id="55603475"/>
<dbReference type="InterPro" id="IPR003325">
    <property type="entry name" value="TerD"/>
</dbReference>